<organism evidence="3 4">
    <name type="scientific">Helobdella robusta</name>
    <name type="common">Californian leech</name>
    <dbReference type="NCBI Taxonomy" id="6412"/>
    <lineage>
        <taxon>Eukaryota</taxon>
        <taxon>Metazoa</taxon>
        <taxon>Spiralia</taxon>
        <taxon>Lophotrochozoa</taxon>
        <taxon>Annelida</taxon>
        <taxon>Clitellata</taxon>
        <taxon>Hirudinea</taxon>
        <taxon>Rhynchobdellida</taxon>
        <taxon>Glossiphoniidae</taxon>
        <taxon>Helobdella</taxon>
    </lineage>
</organism>
<name>T1F5P3_HELRO</name>
<proteinExistence type="predicted"/>
<keyword evidence="4" id="KW-1185">Reference proteome</keyword>
<reference evidence="4" key="1">
    <citation type="submission" date="2012-12" db="EMBL/GenBank/DDBJ databases">
        <authorList>
            <person name="Hellsten U."/>
            <person name="Grimwood J."/>
            <person name="Chapman J.A."/>
            <person name="Shapiro H."/>
            <person name="Aerts A."/>
            <person name="Otillar R.P."/>
            <person name="Terry A.Y."/>
            <person name="Boore J.L."/>
            <person name="Simakov O."/>
            <person name="Marletaz F."/>
            <person name="Cho S.-J."/>
            <person name="Edsinger-Gonzales E."/>
            <person name="Havlak P."/>
            <person name="Kuo D.-H."/>
            <person name="Larsson T."/>
            <person name="Lv J."/>
            <person name="Arendt D."/>
            <person name="Savage R."/>
            <person name="Osoegawa K."/>
            <person name="de Jong P."/>
            <person name="Lindberg D.R."/>
            <person name="Seaver E.C."/>
            <person name="Weisblat D.A."/>
            <person name="Putnam N.H."/>
            <person name="Grigoriev I.V."/>
            <person name="Rokhsar D.S."/>
        </authorList>
    </citation>
    <scope>NUCLEOTIDE SEQUENCE</scope>
</reference>
<keyword evidence="1" id="KW-0812">Transmembrane</keyword>
<evidence type="ECO:0000313" key="2">
    <source>
        <dbReference type="EMBL" id="ESO04280.1"/>
    </source>
</evidence>
<dbReference type="InParanoid" id="T1F5P3"/>
<reference evidence="3" key="3">
    <citation type="submission" date="2015-06" db="UniProtKB">
        <authorList>
            <consortium name="EnsemblMetazoa"/>
        </authorList>
    </citation>
    <scope>IDENTIFICATION</scope>
</reference>
<dbReference type="EnsemblMetazoa" id="HelroT172637">
    <property type="protein sequence ID" value="HelroP172637"/>
    <property type="gene ID" value="HelroG172637"/>
</dbReference>
<evidence type="ECO:0000313" key="3">
    <source>
        <dbReference type="EnsemblMetazoa" id="HelroP172637"/>
    </source>
</evidence>
<sequence>MPSWNCSYYVAHAHASCESCQIKMVLRTWLSTISLHHKCDRIIPILIYLAFLWSLIPRLAVGARCYECDITLFDCAIDAANVDEDCDSGCYTTRNHDNVLIKKGCDTQLTAAHDRSCWGWETHYTCICKNDLCNDDFGSDTDYLYMSNEQHVHCGRIVNILLPTAGVVVLFLLLRFQ</sequence>
<evidence type="ECO:0000313" key="4">
    <source>
        <dbReference type="Proteomes" id="UP000015101"/>
    </source>
</evidence>
<protein>
    <submittedName>
        <fullName evidence="2 3">Uncharacterized protein</fullName>
    </submittedName>
</protein>
<dbReference type="GeneID" id="20204142"/>
<gene>
    <name evidence="3" type="primary">20204142</name>
    <name evidence="2" type="ORF">HELRODRAFT_172637</name>
</gene>
<accession>T1F5P3</accession>
<dbReference type="EMBL" id="KB096502">
    <property type="protein sequence ID" value="ESO04280.1"/>
    <property type="molecule type" value="Genomic_DNA"/>
</dbReference>
<evidence type="ECO:0000256" key="1">
    <source>
        <dbReference type="SAM" id="Phobius"/>
    </source>
</evidence>
<dbReference type="CTD" id="20204142"/>
<dbReference type="RefSeq" id="XP_009017549.1">
    <property type="nucleotide sequence ID" value="XM_009019301.1"/>
</dbReference>
<dbReference type="EMBL" id="AMQM01004300">
    <property type="status" value="NOT_ANNOTATED_CDS"/>
    <property type="molecule type" value="Genomic_DNA"/>
</dbReference>
<dbReference type="KEGG" id="hro:HELRODRAFT_172637"/>
<dbReference type="Proteomes" id="UP000015101">
    <property type="component" value="Unassembled WGS sequence"/>
</dbReference>
<keyword evidence="1" id="KW-1133">Transmembrane helix</keyword>
<dbReference type="HOGENOM" id="CLU_1519512_0_0_1"/>
<feature type="transmembrane region" description="Helical" evidence="1">
    <location>
        <begin position="157"/>
        <end position="176"/>
    </location>
</feature>
<reference evidence="2 4" key="2">
    <citation type="journal article" date="2013" name="Nature">
        <title>Insights into bilaterian evolution from three spiralian genomes.</title>
        <authorList>
            <person name="Simakov O."/>
            <person name="Marletaz F."/>
            <person name="Cho S.J."/>
            <person name="Edsinger-Gonzales E."/>
            <person name="Havlak P."/>
            <person name="Hellsten U."/>
            <person name="Kuo D.H."/>
            <person name="Larsson T."/>
            <person name="Lv J."/>
            <person name="Arendt D."/>
            <person name="Savage R."/>
            <person name="Osoegawa K."/>
            <person name="de Jong P."/>
            <person name="Grimwood J."/>
            <person name="Chapman J.A."/>
            <person name="Shapiro H."/>
            <person name="Aerts A."/>
            <person name="Otillar R.P."/>
            <person name="Terry A.Y."/>
            <person name="Boore J.L."/>
            <person name="Grigoriev I.V."/>
            <person name="Lindberg D.R."/>
            <person name="Seaver E.C."/>
            <person name="Weisblat D.A."/>
            <person name="Putnam N.H."/>
            <person name="Rokhsar D.S."/>
        </authorList>
    </citation>
    <scope>NUCLEOTIDE SEQUENCE</scope>
</reference>
<keyword evidence="1" id="KW-0472">Membrane</keyword>
<dbReference type="AlphaFoldDB" id="T1F5P3"/>